<dbReference type="PANTHER" id="PTHR28511:SF1">
    <property type="entry name" value="ENDONUCLEASE V"/>
    <property type="match status" value="1"/>
</dbReference>
<dbReference type="Pfam" id="PF04493">
    <property type="entry name" value="Endonuclease_5"/>
    <property type="match status" value="1"/>
</dbReference>
<accession>A0ABN5KHK0</accession>
<gene>
    <name evidence="6" type="ORF">DDQ41_13695</name>
</gene>
<name>A0ABN5KHK0_9ACTN</name>
<evidence type="ECO:0000256" key="1">
    <source>
        <dbReference type="ARBA" id="ARBA00004496"/>
    </source>
</evidence>
<keyword evidence="7" id="KW-1185">Reference proteome</keyword>
<evidence type="ECO:0000313" key="7">
    <source>
        <dbReference type="Proteomes" id="UP000245051"/>
    </source>
</evidence>
<evidence type="ECO:0000313" key="6">
    <source>
        <dbReference type="EMBL" id="AWK09794.1"/>
    </source>
</evidence>
<dbReference type="RefSeq" id="WP_109294761.1">
    <property type="nucleotide sequence ID" value="NZ_BGZL01000045.1"/>
</dbReference>
<protein>
    <recommendedName>
        <fullName evidence="8">Endonuclease V</fullName>
    </recommendedName>
</protein>
<keyword evidence="2" id="KW-0963">Cytoplasm</keyword>
<evidence type="ECO:0000256" key="4">
    <source>
        <dbReference type="ARBA" id="ARBA00022759"/>
    </source>
</evidence>
<organism evidence="6 7">
    <name type="scientific">Streptomyces spongiicola</name>
    <dbReference type="NCBI Taxonomy" id="1690221"/>
    <lineage>
        <taxon>Bacteria</taxon>
        <taxon>Bacillati</taxon>
        <taxon>Actinomycetota</taxon>
        <taxon>Actinomycetes</taxon>
        <taxon>Kitasatosporales</taxon>
        <taxon>Streptomycetaceae</taxon>
        <taxon>Streptomyces</taxon>
    </lineage>
</organism>
<proteinExistence type="predicted"/>
<evidence type="ECO:0000256" key="2">
    <source>
        <dbReference type="ARBA" id="ARBA00022490"/>
    </source>
</evidence>
<evidence type="ECO:0000256" key="5">
    <source>
        <dbReference type="ARBA" id="ARBA00022801"/>
    </source>
</evidence>
<evidence type="ECO:0000256" key="3">
    <source>
        <dbReference type="ARBA" id="ARBA00022722"/>
    </source>
</evidence>
<dbReference type="Gene3D" id="3.30.2170.10">
    <property type="entry name" value="archaeoglobus fulgidus dsm 4304 superfamily"/>
    <property type="match status" value="1"/>
</dbReference>
<dbReference type="Proteomes" id="UP000245051">
    <property type="component" value="Chromosome"/>
</dbReference>
<keyword evidence="3" id="KW-0540">Nuclease</keyword>
<keyword evidence="5" id="KW-0378">Hydrolase</keyword>
<keyword evidence="4" id="KW-0255">Endonuclease</keyword>
<dbReference type="InterPro" id="IPR007581">
    <property type="entry name" value="Endonuclease-V"/>
</dbReference>
<sequence length="235" mass="24921">MGGESLEAAVTENSVDGWAVWPDREVRAAALRIPEIDLKSVLRVIGVDVAYCDSQGIAVAAGVAWDRKERGAVLSSRLNGKPPVSYQFGQLGAREAGMAAGVARGLVRDGDVVMCDGHGLMHPERMGLGVHLAARLARPVVAVAKNPIHRERSQTSTERGSVQIISDSAGIVGVELRTANAVRPVYVSTGGGISLNSAIELVLEASRYRIPEPVRLADQEARKGLSEMLGDSHSR</sequence>
<dbReference type="EMBL" id="CP029254">
    <property type="protein sequence ID" value="AWK09794.1"/>
    <property type="molecule type" value="Genomic_DNA"/>
</dbReference>
<evidence type="ECO:0008006" key="8">
    <source>
        <dbReference type="Google" id="ProtNLM"/>
    </source>
</evidence>
<comment type="subcellular location">
    <subcellularLocation>
        <location evidence="1">Cytoplasm</location>
    </subcellularLocation>
</comment>
<dbReference type="PANTHER" id="PTHR28511">
    <property type="entry name" value="ENDONUCLEASE V"/>
    <property type="match status" value="1"/>
</dbReference>
<reference evidence="6 7" key="1">
    <citation type="submission" date="2018-05" db="EMBL/GenBank/DDBJ databases">
        <title>Complete genome sequence of the Type Strain of Streptomyces spongiicola HNM0071, the producer of staurosporine.</title>
        <authorList>
            <person name="Zhou S."/>
            <person name="Huang X."/>
        </authorList>
    </citation>
    <scope>NUCLEOTIDE SEQUENCE [LARGE SCALE GENOMIC DNA]</scope>
    <source>
        <strain evidence="6 7">HNM0071</strain>
    </source>
</reference>